<evidence type="ECO:0000313" key="3">
    <source>
        <dbReference type="EMBL" id="CAG4970390.1"/>
    </source>
</evidence>
<protein>
    <submittedName>
        <fullName evidence="3">(apollo) hypothetical protein</fullName>
    </submittedName>
</protein>
<evidence type="ECO:0000256" key="1">
    <source>
        <dbReference type="SAM" id="Coils"/>
    </source>
</evidence>
<keyword evidence="1" id="KW-0175">Coiled coil</keyword>
<accession>A0A8S3WN58</accession>
<dbReference type="Proteomes" id="UP000691718">
    <property type="component" value="Unassembled WGS sequence"/>
</dbReference>
<gene>
    <name evidence="3" type="ORF">PAPOLLO_LOCUS8283</name>
</gene>
<dbReference type="AlphaFoldDB" id="A0A8S3WN58"/>
<evidence type="ECO:0000256" key="2">
    <source>
        <dbReference type="SAM" id="MobiDB-lite"/>
    </source>
</evidence>
<name>A0A8S3WN58_PARAO</name>
<keyword evidence="4" id="KW-1185">Reference proteome</keyword>
<feature type="coiled-coil region" evidence="1">
    <location>
        <begin position="63"/>
        <end position="97"/>
    </location>
</feature>
<sequence length="98" mass="12017">MQKEQKEIEKRIAEYPSSGQEIIRRQWRERKKKSNKEPKPEVVPLAGHGQILTQKRNYNRRVIYRLKNENTKLEEELKKYKKSLKKIRQRLNRSTEKK</sequence>
<feature type="region of interest" description="Disordered" evidence="2">
    <location>
        <begin position="28"/>
        <end position="48"/>
    </location>
</feature>
<organism evidence="3 4">
    <name type="scientific">Parnassius apollo</name>
    <name type="common">Apollo butterfly</name>
    <name type="synonym">Papilio apollo</name>
    <dbReference type="NCBI Taxonomy" id="110799"/>
    <lineage>
        <taxon>Eukaryota</taxon>
        <taxon>Metazoa</taxon>
        <taxon>Ecdysozoa</taxon>
        <taxon>Arthropoda</taxon>
        <taxon>Hexapoda</taxon>
        <taxon>Insecta</taxon>
        <taxon>Pterygota</taxon>
        <taxon>Neoptera</taxon>
        <taxon>Endopterygota</taxon>
        <taxon>Lepidoptera</taxon>
        <taxon>Glossata</taxon>
        <taxon>Ditrysia</taxon>
        <taxon>Papilionoidea</taxon>
        <taxon>Papilionidae</taxon>
        <taxon>Parnassiinae</taxon>
        <taxon>Parnassini</taxon>
        <taxon>Parnassius</taxon>
        <taxon>Parnassius</taxon>
    </lineage>
</organism>
<proteinExistence type="predicted"/>
<comment type="caution">
    <text evidence="3">The sequence shown here is derived from an EMBL/GenBank/DDBJ whole genome shotgun (WGS) entry which is preliminary data.</text>
</comment>
<reference evidence="3" key="1">
    <citation type="submission" date="2021-04" db="EMBL/GenBank/DDBJ databases">
        <authorList>
            <person name="Tunstrom K."/>
        </authorList>
    </citation>
    <scope>NUCLEOTIDE SEQUENCE</scope>
</reference>
<evidence type="ECO:0000313" key="4">
    <source>
        <dbReference type="Proteomes" id="UP000691718"/>
    </source>
</evidence>
<dbReference type="EMBL" id="CAJQZP010000585">
    <property type="protein sequence ID" value="CAG4970390.1"/>
    <property type="molecule type" value="Genomic_DNA"/>
</dbReference>